<reference evidence="1" key="1">
    <citation type="thesis" date="2021" institute="BYU ScholarsArchive" country="Provo, UT, USA">
        <title>Applications of and Algorithms for Genome Assembly and Genomic Analyses with an Emphasis on Marine Teleosts.</title>
        <authorList>
            <person name="Pickett B.D."/>
        </authorList>
    </citation>
    <scope>NUCLEOTIDE SEQUENCE</scope>
    <source>
        <strain evidence="1">HI-2016</strain>
    </source>
</reference>
<evidence type="ECO:0000313" key="2">
    <source>
        <dbReference type="Proteomes" id="UP000824540"/>
    </source>
</evidence>
<sequence>MFHPSIRVYLYSTESHIALVFEHSWRAEQNLSQKAPQAHIHPDSQGGHLIFIALHGVRT</sequence>
<protein>
    <submittedName>
        <fullName evidence="1">Uncharacterized protein</fullName>
    </submittedName>
</protein>
<dbReference type="EMBL" id="JAFBMS010000172">
    <property type="protein sequence ID" value="KAG9333840.1"/>
    <property type="molecule type" value="Genomic_DNA"/>
</dbReference>
<name>A0A8T2N325_9TELE</name>
<gene>
    <name evidence="1" type="ORF">JZ751_009990</name>
</gene>
<evidence type="ECO:0000313" key="1">
    <source>
        <dbReference type="EMBL" id="KAG9333840.1"/>
    </source>
</evidence>
<dbReference type="AlphaFoldDB" id="A0A8T2N325"/>
<proteinExistence type="predicted"/>
<comment type="caution">
    <text evidence="1">The sequence shown here is derived from an EMBL/GenBank/DDBJ whole genome shotgun (WGS) entry which is preliminary data.</text>
</comment>
<organism evidence="1 2">
    <name type="scientific">Albula glossodonta</name>
    <name type="common">roundjaw bonefish</name>
    <dbReference type="NCBI Taxonomy" id="121402"/>
    <lineage>
        <taxon>Eukaryota</taxon>
        <taxon>Metazoa</taxon>
        <taxon>Chordata</taxon>
        <taxon>Craniata</taxon>
        <taxon>Vertebrata</taxon>
        <taxon>Euteleostomi</taxon>
        <taxon>Actinopterygii</taxon>
        <taxon>Neopterygii</taxon>
        <taxon>Teleostei</taxon>
        <taxon>Albuliformes</taxon>
        <taxon>Albulidae</taxon>
        <taxon>Albula</taxon>
    </lineage>
</organism>
<dbReference type="Proteomes" id="UP000824540">
    <property type="component" value="Unassembled WGS sequence"/>
</dbReference>
<keyword evidence="2" id="KW-1185">Reference proteome</keyword>
<accession>A0A8T2N325</accession>